<proteinExistence type="predicted"/>
<feature type="region of interest" description="Disordered" evidence="1">
    <location>
        <begin position="36"/>
        <end position="67"/>
    </location>
</feature>
<dbReference type="GeneTree" id="ENSGT00940000182443"/>
<evidence type="ECO:0000313" key="3">
    <source>
        <dbReference type="Proteomes" id="UP000261380"/>
    </source>
</evidence>
<organism evidence="2 3">
    <name type="scientific">Xiphophorus couchianus</name>
    <name type="common">Monterrey platyfish</name>
    <dbReference type="NCBI Taxonomy" id="32473"/>
    <lineage>
        <taxon>Eukaryota</taxon>
        <taxon>Metazoa</taxon>
        <taxon>Chordata</taxon>
        <taxon>Craniata</taxon>
        <taxon>Vertebrata</taxon>
        <taxon>Euteleostomi</taxon>
        <taxon>Actinopterygii</taxon>
        <taxon>Neopterygii</taxon>
        <taxon>Teleostei</taxon>
        <taxon>Neoteleostei</taxon>
        <taxon>Acanthomorphata</taxon>
        <taxon>Ovalentaria</taxon>
        <taxon>Atherinomorphae</taxon>
        <taxon>Cyprinodontiformes</taxon>
        <taxon>Poeciliidae</taxon>
        <taxon>Poeciliinae</taxon>
        <taxon>Xiphophorus</taxon>
    </lineage>
</organism>
<sequence length="121" mass="13308">MSAYKTDIILTEGGSYLVFSLLVGLDEPHPGSWRCSENLWTEPEPSGGTVTPSDPRSSRPGVSNSSPPVAVLQCLDVPQVENTGIKWKVFVPNKLLECLPRSACLPNERLRWNTNESRSVL</sequence>
<feature type="compositionally biased region" description="Polar residues" evidence="1">
    <location>
        <begin position="48"/>
        <end position="67"/>
    </location>
</feature>
<reference evidence="2" key="2">
    <citation type="submission" date="2025-09" db="UniProtKB">
        <authorList>
            <consortium name="Ensembl"/>
        </authorList>
    </citation>
    <scope>IDENTIFICATION</scope>
</reference>
<accession>A0A3B5M7X1</accession>
<evidence type="ECO:0000313" key="2">
    <source>
        <dbReference type="Ensembl" id="ENSXCOP00000017411.1"/>
    </source>
</evidence>
<protein>
    <submittedName>
        <fullName evidence="2">Uncharacterized protein</fullName>
    </submittedName>
</protein>
<reference evidence="2" key="1">
    <citation type="submission" date="2025-08" db="UniProtKB">
        <authorList>
            <consortium name="Ensembl"/>
        </authorList>
    </citation>
    <scope>IDENTIFICATION</scope>
</reference>
<dbReference type="Proteomes" id="UP000261380">
    <property type="component" value="Unplaced"/>
</dbReference>
<dbReference type="Ensembl" id="ENSXCOT00000017632.1">
    <property type="protein sequence ID" value="ENSXCOP00000017411.1"/>
    <property type="gene ID" value="ENSXCOG00000013127.1"/>
</dbReference>
<dbReference type="AlphaFoldDB" id="A0A3B5M7X1"/>
<name>A0A3B5M7X1_9TELE</name>
<keyword evidence="3" id="KW-1185">Reference proteome</keyword>
<evidence type="ECO:0000256" key="1">
    <source>
        <dbReference type="SAM" id="MobiDB-lite"/>
    </source>
</evidence>